<feature type="non-terminal residue" evidence="16">
    <location>
        <position position="82"/>
    </location>
</feature>
<evidence type="ECO:0000256" key="9">
    <source>
        <dbReference type="ARBA" id="ARBA00023163"/>
    </source>
</evidence>
<evidence type="ECO:0000256" key="11">
    <source>
        <dbReference type="ARBA" id="ARBA00032498"/>
    </source>
</evidence>
<dbReference type="GO" id="GO:0016607">
    <property type="term" value="C:nuclear speck"/>
    <property type="evidence" value="ECO:0007669"/>
    <property type="project" value="UniProtKB-SubCell"/>
</dbReference>
<dbReference type="PhylomeDB" id="A7SC09"/>
<dbReference type="AlphaFoldDB" id="A7SC09"/>
<dbReference type="OMA" id="QWAENSE"/>
<feature type="DNA-binding region" description="HMG box" evidence="13">
    <location>
        <begin position="8"/>
        <end position="76"/>
    </location>
</feature>
<evidence type="ECO:0000256" key="4">
    <source>
        <dbReference type="ARBA" id="ARBA00022782"/>
    </source>
</evidence>
<comment type="function">
    <text evidence="12">Transcriptional regulator that controls a genetic switch in male development. It is necessary and sufficient for initiating male sex determination by directing the development of supporting cell precursors (pre-Sertoli cells) as Sertoli rather than granulosa cells. Involved in different aspects of gene regulation including promoter activation or repression. Binds to the DNA consensus sequence 5'-[AT]AACAA[AT]-3'. SRY HMG box recognizes DNA by partial intercalation in the minor groove and promotes DNA bending. Also involved in pre-mRNA splicing. In male adult brain involved in the maintenance of motor functions of dopaminergic neurons.</text>
</comment>
<comment type="subcellular location">
    <subcellularLocation>
        <location evidence="1">Nucleus speckle</location>
    </subcellularLocation>
</comment>
<dbReference type="Gene3D" id="1.10.30.10">
    <property type="entry name" value="High mobility group box domain"/>
    <property type="match status" value="1"/>
</dbReference>
<protein>
    <recommendedName>
        <fullName evidence="3">Sex-determining region Y protein</fullName>
    </recommendedName>
    <alternativeName>
        <fullName evidence="11">Testis-determining factor</fullName>
    </alternativeName>
</protein>
<keyword evidence="9" id="KW-0804">Transcription</keyword>
<dbReference type="FunFam" id="1.10.30.10:FF:000002">
    <property type="entry name" value="transcription factor Sox-2"/>
    <property type="match status" value="1"/>
</dbReference>
<dbReference type="PANTHER" id="PTHR10270:SF161">
    <property type="entry name" value="SEX-DETERMINING REGION Y PROTEIN"/>
    <property type="match status" value="1"/>
</dbReference>
<dbReference type="STRING" id="45351.A7SC09"/>
<dbReference type="HOGENOM" id="CLU_082854_5_1_1"/>
<dbReference type="GO" id="GO:0030154">
    <property type="term" value="P:cell differentiation"/>
    <property type="evidence" value="ECO:0007669"/>
    <property type="project" value="UniProtKB-KW"/>
</dbReference>
<evidence type="ECO:0000256" key="7">
    <source>
        <dbReference type="ARBA" id="ARBA00023125"/>
    </source>
</evidence>
<dbReference type="GO" id="GO:0006357">
    <property type="term" value="P:regulation of transcription by RNA polymerase II"/>
    <property type="evidence" value="ECO:0007669"/>
    <property type="project" value="UniProtKB-ARBA"/>
</dbReference>
<feature type="region of interest" description="Disordered" evidence="14">
    <location>
        <begin position="62"/>
        <end position="82"/>
    </location>
</feature>
<organism evidence="16 17">
    <name type="scientific">Nematostella vectensis</name>
    <name type="common">Starlet sea anemone</name>
    <dbReference type="NCBI Taxonomy" id="45351"/>
    <lineage>
        <taxon>Eukaryota</taxon>
        <taxon>Metazoa</taxon>
        <taxon>Cnidaria</taxon>
        <taxon>Anthozoa</taxon>
        <taxon>Hexacorallia</taxon>
        <taxon>Actiniaria</taxon>
        <taxon>Edwardsiidae</taxon>
        <taxon>Nematostella</taxon>
    </lineage>
</organism>
<keyword evidence="10 13" id="KW-0539">Nucleus</keyword>
<feature type="domain" description="HMG box" evidence="15">
    <location>
        <begin position="8"/>
        <end position="76"/>
    </location>
</feature>
<keyword evidence="8" id="KW-0010">Activator</keyword>
<evidence type="ECO:0000256" key="2">
    <source>
        <dbReference type="ARBA" id="ARBA00005998"/>
    </source>
</evidence>
<dbReference type="Proteomes" id="UP000001593">
    <property type="component" value="Unassembled WGS sequence"/>
</dbReference>
<evidence type="ECO:0000256" key="1">
    <source>
        <dbReference type="ARBA" id="ARBA00004324"/>
    </source>
</evidence>
<accession>A7SC09</accession>
<name>A7SC09_NEMVE</name>
<evidence type="ECO:0000256" key="8">
    <source>
        <dbReference type="ARBA" id="ARBA00023159"/>
    </source>
</evidence>
<dbReference type="GO" id="GO:0005516">
    <property type="term" value="F:calmodulin binding"/>
    <property type="evidence" value="ECO:0007669"/>
    <property type="project" value="UniProtKB-KW"/>
</dbReference>
<dbReference type="InterPro" id="IPR009071">
    <property type="entry name" value="HMG_box_dom"/>
</dbReference>
<evidence type="ECO:0000313" key="16">
    <source>
        <dbReference type="EMBL" id="EDO38755.1"/>
    </source>
</evidence>
<dbReference type="FunCoup" id="A7SC09">
    <property type="interactions" value="8"/>
</dbReference>
<proteinExistence type="inferred from homology"/>
<dbReference type="SUPFAM" id="SSF47095">
    <property type="entry name" value="HMG-box"/>
    <property type="match status" value="1"/>
</dbReference>
<sequence>MTSKKTHVKRPMNCFMVWSREKRCQILQENPGINNARLSKLLGMAWKKLSVEEKEPYIEKAKHLTEMHKEKHPDYKYQPKRR</sequence>
<dbReference type="PROSITE" id="PS50118">
    <property type="entry name" value="HMG_BOX_2"/>
    <property type="match status" value="1"/>
</dbReference>
<dbReference type="SMART" id="SM00398">
    <property type="entry name" value="HMG"/>
    <property type="match status" value="1"/>
</dbReference>
<dbReference type="eggNOG" id="KOG0527">
    <property type="taxonomic scope" value="Eukaryota"/>
</dbReference>
<dbReference type="InterPro" id="IPR050140">
    <property type="entry name" value="SRY-related_HMG-box_TF-like"/>
</dbReference>
<dbReference type="CDD" id="cd22004">
    <property type="entry name" value="HMG-box_SOX"/>
    <property type="match status" value="1"/>
</dbReference>
<evidence type="ECO:0000256" key="10">
    <source>
        <dbReference type="ARBA" id="ARBA00023242"/>
    </source>
</evidence>
<comment type="similarity">
    <text evidence="2">Belongs to the SRY family.</text>
</comment>
<keyword evidence="6" id="KW-0726">Sexual differentiation</keyword>
<evidence type="ECO:0000259" key="15">
    <source>
        <dbReference type="PROSITE" id="PS50118"/>
    </source>
</evidence>
<dbReference type="Pfam" id="PF00505">
    <property type="entry name" value="HMG_box"/>
    <property type="match status" value="1"/>
</dbReference>
<dbReference type="InterPro" id="IPR036910">
    <property type="entry name" value="HMG_box_dom_sf"/>
</dbReference>
<keyword evidence="5" id="KW-0112">Calmodulin-binding</keyword>
<dbReference type="GO" id="GO:0003677">
    <property type="term" value="F:DNA binding"/>
    <property type="evidence" value="ECO:0007669"/>
    <property type="project" value="UniProtKB-UniRule"/>
</dbReference>
<dbReference type="PRINTS" id="PR00886">
    <property type="entry name" value="HIGHMOBLTY12"/>
</dbReference>
<evidence type="ECO:0000256" key="13">
    <source>
        <dbReference type="PROSITE-ProRule" id="PRU00267"/>
    </source>
</evidence>
<evidence type="ECO:0000256" key="5">
    <source>
        <dbReference type="ARBA" id="ARBA00022860"/>
    </source>
</evidence>
<dbReference type="InParanoid" id="A7SC09"/>
<reference evidence="16 17" key="1">
    <citation type="journal article" date="2007" name="Science">
        <title>Sea anemone genome reveals ancestral eumetazoan gene repertoire and genomic organization.</title>
        <authorList>
            <person name="Putnam N.H."/>
            <person name="Srivastava M."/>
            <person name="Hellsten U."/>
            <person name="Dirks B."/>
            <person name="Chapman J."/>
            <person name="Salamov A."/>
            <person name="Terry A."/>
            <person name="Shapiro H."/>
            <person name="Lindquist E."/>
            <person name="Kapitonov V.V."/>
            <person name="Jurka J."/>
            <person name="Genikhovich G."/>
            <person name="Grigoriev I.V."/>
            <person name="Lucas S.M."/>
            <person name="Steele R.E."/>
            <person name="Finnerty J.R."/>
            <person name="Technau U."/>
            <person name="Martindale M.Q."/>
            <person name="Rokhsar D.S."/>
        </authorList>
    </citation>
    <scope>NUCLEOTIDE SEQUENCE [LARGE SCALE GENOMIC DNA]</scope>
    <source>
        <strain evidence="17">CH2 X CH6</strain>
    </source>
</reference>
<keyword evidence="17" id="KW-1185">Reference proteome</keyword>
<gene>
    <name evidence="16" type="ORF">NEMVEDRAFT_v1g112786</name>
</gene>
<dbReference type="EMBL" id="DS469620">
    <property type="protein sequence ID" value="EDO38755.1"/>
    <property type="molecule type" value="Genomic_DNA"/>
</dbReference>
<evidence type="ECO:0000256" key="3">
    <source>
        <dbReference type="ARBA" id="ARBA00019052"/>
    </source>
</evidence>
<evidence type="ECO:0000256" key="6">
    <source>
        <dbReference type="ARBA" id="ARBA00022928"/>
    </source>
</evidence>
<keyword evidence="4" id="KW-0221">Differentiation</keyword>
<keyword evidence="7 13" id="KW-0238">DNA-binding</keyword>
<evidence type="ECO:0000256" key="12">
    <source>
        <dbReference type="ARBA" id="ARBA00045821"/>
    </source>
</evidence>
<evidence type="ECO:0000313" key="17">
    <source>
        <dbReference type="Proteomes" id="UP000001593"/>
    </source>
</evidence>
<evidence type="ECO:0000256" key="14">
    <source>
        <dbReference type="SAM" id="MobiDB-lite"/>
    </source>
</evidence>
<dbReference type="GO" id="GO:0007548">
    <property type="term" value="P:sex differentiation"/>
    <property type="evidence" value="ECO:0007669"/>
    <property type="project" value="UniProtKB-KW"/>
</dbReference>
<dbReference type="PANTHER" id="PTHR10270">
    <property type="entry name" value="SOX TRANSCRIPTION FACTOR"/>
    <property type="match status" value="1"/>
</dbReference>